<organism evidence="1 2">
    <name type="scientific">Rhynchosporium agropyri</name>
    <dbReference type="NCBI Taxonomy" id="914238"/>
    <lineage>
        <taxon>Eukaryota</taxon>
        <taxon>Fungi</taxon>
        <taxon>Dikarya</taxon>
        <taxon>Ascomycota</taxon>
        <taxon>Pezizomycotina</taxon>
        <taxon>Leotiomycetes</taxon>
        <taxon>Helotiales</taxon>
        <taxon>Ploettnerulaceae</taxon>
        <taxon>Rhynchosporium</taxon>
    </lineage>
</organism>
<accession>A0A1E1K1X5</accession>
<keyword evidence="2" id="KW-1185">Reference proteome</keyword>
<protein>
    <submittedName>
        <fullName evidence="1">Uncharacterized protein</fullName>
    </submittedName>
</protein>
<dbReference type="EMBL" id="FJUX01000010">
    <property type="protein sequence ID" value="CZS91870.1"/>
    <property type="molecule type" value="Genomic_DNA"/>
</dbReference>
<reference evidence="2" key="1">
    <citation type="submission" date="2016-03" db="EMBL/GenBank/DDBJ databases">
        <authorList>
            <person name="Guldener U."/>
        </authorList>
    </citation>
    <scope>NUCLEOTIDE SEQUENCE [LARGE SCALE GENOMIC DNA]</scope>
    <source>
        <strain evidence="2">04CH-RAC-A.6.1</strain>
    </source>
</reference>
<dbReference type="AlphaFoldDB" id="A0A1E1K1X5"/>
<name>A0A1E1K1X5_9HELO</name>
<dbReference type="Proteomes" id="UP000178912">
    <property type="component" value="Unassembled WGS sequence"/>
</dbReference>
<proteinExistence type="predicted"/>
<evidence type="ECO:0000313" key="1">
    <source>
        <dbReference type="EMBL" id="CZS91870.1"/>
    </source>
</evidence>
<sequence length="114" mass="12747">MPQSSKCNTASNRMCILVVRSSKLKAQPSVKGVAGPIDLVTSSLPFTSSIRSHEVAIRFERNTVTTTLSKGLKNTFKQCHWNEDLPMFPSIYLTGNQLIFQYICVKRDLTITPL</sequence>
<evidence type="ECO:0000313" key="2">
    <source>
        <dbReference type="Proteomes" id="UP000178912"/>
    </source>
</evidence>
<gene>
    <name evidence="1" type="ORF">RAG0_02418</name>
</gene>